<dbReference type="GO" id="GO:0004672">
    <property type="term" value="F:protein kinase activity"/>
    <property type="evidence" value="ECO:0007669"/>
    <property type="project" value="InterPro"/>
</dbReference>
<dbReference type="AlphaFoldDB" id="A0AAD7I4K2"/>
<dbReference type="Proteomes" id="UP001215598">
    <property type="component" value="Unassembled WGS sequence"/>
</dbReference>
<dbReference type="EMBL" id="JARKIB010000129">
    <property type="protein sequence ID" value="KAJ7735005.1"/>
    <property type="molecule type" value="Genomic_DNA"/>
</dbReference>
<comment type="caution">
    <text evidence="2">The sequence shown here is derived from an EMBL/GenBank/DDBJ whole genome shotgun (WGS) entry which is preliminary data.</text>
</comment>
<keyword evidence="2" id="KW-0418">Kinase</keyword>
<evidence type="ECO:0000313" key="3">
    <source>
        <dbReference type="Proteomes" id="UP001215598"/>
    </source>
</evidence>
<evidence type="ECO:0000313" key="2">
    <source>
        <dbReference type="EMBL" id="KAJ7735005.1"/>
    </source>
</evidence>
<proteinExistence type="predicted"/>
<dbReference type="SUPFAM" id="SSF56112">
    <property type="entry name" value="Protein kinase-like (PK-like)"/>
    <property type="match status" value="1"/>
</dbReference>
<protein>
    <submittedName>
        <fullName evidence="2">Kinase-like domain-containing protein</fullName>
    </submittedName>
</protein>
<dbReference type="InterPro" id="IPR011009">
    <property type="entry name" value="Kinase-like_dom_sf"/>
</dbReference>
<dbReference type="Gene3D" id="1.10.510.10">
    <property type="entry name" value="Transferase(Phosphotransferase) domain 1"/>
    <property type="match status" value="1"/>
</dbReference>
<dbReference type="Pfam" id="PF00069">
    <property type="entry name" value="Pkinase"/>
    <property type="match status" value="1"/>
</dbReference>
<keyword evidence="2" id="KW-0808">Transferase</keyword>
<feature type="domain" description="Protein kinase" evidence="1">
    <location>
        <begin position="29"/>
        <end position="308"/>
    </location>
</feature>
<sequence length="322" mass="35956">MPVPIPRPVVTEAQAKELSLALREISPDCSKFHLLGTTPYGKVYRVHHKTLNRLVALKLVECEKTEDGVSTNVYRSSEDGPPKDFTILESLSHPNILRILSTYRGGTGFSTNIFSEFVAGGTLFDYGQRELQTQSLLGGATHRPGLSELSCRDIIYQLCQAMAYVHRQGIVHRNLKLDNIFISGDAPFIKVAGFGLATHVPPAGLLTEIRGSMEYMAPEMMSVAEPGYNCTADVWAVGIMMFELLVLDIPYKSSRTYPEYTPPKLRWDLFLEEGRQLSDHGVEFLAGLLSVDPAARLSMEGALEHPWLMYHRPIYPNVVYPQ</sequence>
<gene>
    <name evidence="2" type="ORF">B0H16DRAFT_135180</name>
</gene>
<dbReference type="Gene3D" id="3.30.200.20">
    <property type="entry name" value="Phosphorylase Kinase, domain 1"/>
    <property type="match status" value="1"/>
</dbReference>
<reference evidence="2" key="1">
    <citation type="submission" date="2023-03" db="EMBL/GenBank/DDBJ databases">
        <title>Massive genome expansion in bonnet fungi (Mycena s.s.) driven by repeated elements and novel gene families across ecological guilds.</title>
        <authorList>
            <consortium name="Lawrence Berkeley National Laboratory"/>
            <person name="Harder C.B."/>
            <person name="Miyauchi S."/>
            <person name="Viragh M."/>
            <person name="Kuo A."/>
            <person name="Thoen E."/>
            <person name="Andreopoulos B."/>
            <person name="Lu D."/>
            <person name="Skrede I."/>
            <person name="Drula E."/>
            <person name="Henrissat B."/>
            <person name="Morin E."/>
            <person name="Kohler A."/>
            <person name="Barry K."/>
            <person name="LaButti K."/>
            <person name="Morin E."/>
            <person name="Salamov A."/>
            <person name="Lipzen A."/>
            <person name="Mereny Z."/>
            <person name="Hegedus B."/>
            <person name="Baldrian P."/>
            <person name="Stursova M."/>
            <person name="Weitz H."/>
            <person name="Taylor A."/>
            <person name="Grigoriev I.V."/>
            <person name="Nagy L.G."/>
            <person name="Martin F."/>
            <person name="Kauserud H."/>
        </authorList>
    </citation>
    <scope>NUCLEOTIDE SEQUENCE</scope>
    <source>
        <strain evidence="2">CBHHK182m</strain>
    </source>
</reference>
<accession>A0AAD7I4K2</accession>
<dbReference type="InterPro" id="IPR000719">
    <property type="entry name" value="Prot_kinase_dom"/>
</dbReference>
<keyword evidence="3" id="KW-1185">Reference proteome</keyword>
<dbReference type="PROSITE" id="PS50011">
    <property type="entry name" value="PROTEIN_KINASE_DOM"/>
    <property type="match status" value="1"/>
</dbReference>
<dbReference type="GO" id="GO:0005634">
    <property type="term" value="C:nucleus"/>
    <property type="evidence" value="ECO:0007669"/>
    <property type="project" value="TreeGrafter"/>
</dbReference>
<organism evidence="2 3">
    <name type="scientific">Mycena metata</name>
    <dbReference type="NCBI Taxonomy" id="1033252"/>
    <lineage>
        <taxon>Eukaryota</taxon>
        <taxon>Fungi</taxon>
        <taxon>Dikarya</taxon>
        <taxon>Basidiomycota</taxon>
        <taxon>Agaricomycotina</taxon>
        <taxon>Agaricomycetes</taxon>
        <taxon>Agaricomycetidae</taxon>
        <taxon>Agaricales</taxon>
        <taxon>Marasmiineae</taxon>
        <taxon>Mycenaceae</taxon>
        <taxon>Mycena</taxon>
    </lineage>
</organism>
<dbReference type="PANTHER" id="PTHR24345">
    <property type="entry name" value="SERINE/THREONINE-PROTEIN KINASE PLK"/>
    <property type="match status" value="1"/>
</dbReference>
<dbReference type="GO" id="GO:0005524">
    <property type="term" value="F:ATP binding"/>
    <property type="evidence" value="ECO:0007669"/>
    <property type="project" value="InterPro"/>
</dbReference>
<name>A0AAD7I4K2_9AGAR</name>
<evidence type="ECO:0000259" key="1">
    <source>
        <dbReference type="PROSITE" id="PS50011"/>
    </source>
</evidence>